<organism evidence="3 4">
    <name type="scientific">Sinomonas terricola</name>
    <dbReference type="NCBI Taxonomy" id="3110330"/>
    <lineage>
        <taxon>Bacteria</taxon>
        <taxon>Bacillati</taxon>
        <taxon>Actinomycetota</taxon>
        <taxon>Actinomycetes</taxon>
        <taxon>Micrococcales</taxon>
        <taxon>Micrococcaceae</taxon>
        <taxon>Sinomonas</taxon>
    </lineage>
</organism>
<sequence length="169" mass="18870">MSCSTGSAIVTPRGATSLGISRVLDAPRETVWDVHHLPEYVSRWWGLEGHENHITEIDLRPGGRWRFGQRGADGSEVIFGGVYRQIDPPNSFSYTKGWPGGDPAHDGLEESVITIVFDEHDGRTTVTLICDFPSSSLRDRVASTGMERLQQSYDRMDKLLHAISDKHHI</sequence>
<dbReference type="EMBL" id="JAYGGQ010000013">
    <property type="protein sequence ID" value="MEA5456302.1"/>
    <property type="molecule type" value="Genomic_DNA"/>
</dbReference>
<comment type="similarity">
    <text evidence="1">Belongs to the AHA1 family.</text>
</comment>
<dbReference type="Gene3D" id="3.30.530.20">
    <property type="match status" value="1"/>
</dbReference>
<dbReference type="Pfam" id="PF08327">
    <property type="entry name" value="AHSA1"/>
    <property type="match status" value="1"/>
</dbReference>
<dbReference type="InterPro" id="IPR013538">
    <property type="entry name" value="ASHA1/2-like_C"/>
</dbReference>
<comment type="caution">
    <text evidence="3">The sequence shown here is derived from an EMBL/GenBank/DDBJ whole genome shotgun (WGS) entry which is preliminary data.</text>
</comment>
<keyword evidence="4" id="KW-1185">Reference proteome</keyword>
<reference evidence="3 4" key="1">
    <citation type="submission" date="2023-12" db="EMBL/GenBank/DDBJ databases">
        <title>Sinomonas terricola sp. nov, isolated from litchi orchard soil in Guangdong, PR China.</title>
        <authorList>
            <person name="Jiaxin W."/>
            <person name="Yang Z."/>
            <person name="Honghui Z."/>
        </authorList>
    </citation>
    <scope>NUCLEOTIDE SEQUENCE [LARGE SCALE GENOMIC DNA]</scope>
    <source>
        <strain evidence="3 4">JGH33</strain>
    </source>
</reference>
<evidence type="ECO:0000259" key="2">
    <source>
        <dbReference type="Pfam" id="PF08327"/>
    </source>
</evidence>
<evidence type="ECO:0000256" key="1">
    <source>
        <dbReference type="ARBA" id="ARBA00006817"/>
    </source>
</evidence>
<dbReference type="RefSeq" id="WP_323280187.1">
    <property type="nucleotide sequence ID" value="NZ_JAYGGQ010000013.1"/>
</dbReference>
<accession>A0ABU5T9D1</accession>
<proteinExistence type="inferred from homology"/>
<feature type="domain" description="Activator of Hsp90 ATPase homologue 1/2-like C-terminal" evidence="2">
    <location>
        <begin position="25"/>
        <end position="160"/>
    </location>
</feature>
<evidence type="ECO:0000313" key="3">
    <source>
        <dbReference type="EMBL" id="MEA5456302.1"/>
    </source>
</evidence>
<dbReference type="Proteomes" id="UP001304769">
    <property type="component" value="Unassembled WGS sequence"/>
</dbReference>
<dbReference type="InterPro" id="IPR023393">
    <property type="entry name" value="START-like_dom_sf"/>
</dbReference>
<gene>
    <name evidence="3" type="ORF">SPF06_16315</name>
</gene>
<dbReference type="SUPFAM" id="SSF55961">
    <property type="entry name" value="Bet v1-like"/>
    <property type="match status" value="1"/>
</dbReference>
<name>A0ABU5T9D1_9MICC</name>
<protein>
    <submittedName>
        <fullName evidence="3">SRPBCC domain-containing protein</fullName>
    </submittedName>
</protein>
<evidence type="ECO:0000313" key="4">
    <source>
        <dbReference type="Proteomes" id="UP001304769"/>
    </source>
</evidence>